<evidence type="ECO:0000256" key="2">
    <source>
        <dbReference type="ARBA" id="ARBA00006434"/>
    </source>
</evidence>
<keyword evidence="14" id="KW-1185">Reference proteome</keyword>
<reference evidence="13 14" key="1">
    <citation type="journal article" date="2016" name="Genome Biol. Evol.">
        <title>Gene Family Evolution Reflects Adaptation to Soil Environmental Stressors in the Genome of the Collembolan Orchesella cincta.</title>
        <authorList>
            <person name="Faddeeva-Vakhrusheva A."/>
            <person name="Derks M.F."/>
            <person name="Anvar S.Y."/>
            <person name="Agamennone V."/>
            <person name="Suring W."/>
            <person name="Smit S."/>
            <person name="van Straalen N.M."/>
            <person name="Roelofs D."/>
        </authorList>
    </citation>
    <scope>NUCLEOTIDE SEQUENCE [LARGE SCALE GENOMIC DNA]</scope>
    <source>
        <tissue evidence="13">Mixed pool</tissue>
    </source>
</reference>
<feature type="transmembrane region" description="Helical" evidence="12">
    <location>
        <begin position="166"/>
        <end position="189"/>
    </location>
</feature>
<dbReference type="PANTHER" id="PTHR42985:SF39">
    <property type="entry name" value="GH10366P"/>
    <property type="match status" value="1"/>
</dbReference>
<dbReference type="STRING" id="48709.A0A1D2NLT9"/>
<dbReference type="InterPro" id="IPR051163">
    <property type="entry name" value="Sodium:Solute_Symporter_SSF"/>
</dbReference>
<comment type="similarity">
    <text evidence="2">Belongs to the sodium:solute symporter (SSF) (TC 2.A.21) family.</text>
</comment>
<dbReference type="Pfam" id="PF00474">
    <property type="entry name" value="SSF"/>
    <property type="match status" value="1"/>
</dbReference>
<feature type="transmembrane region" description="Helical" evidence="12">
    <location>
        <begin position="16"/>
        <end position="39"/>
    </location>
</feature>
<feature type="transmembrane region" description="Helical" evidence="12">
    <location>
        <begin position="70"/>
        <end position="92"/>
    </location>
</feature>
<accession>A0A1D2NLT9</accession>
<evidence type="ECO:0000256" key="9">
    <source>
        <dbReference type="ARBA" id="ARBA00023136"/>
    </source>
</evidence>
<evidence type="ECO:0000256" key="8">
    <source>
        <dbReference type="ARBA" id="ARBA00023065"/>
    </source>
</evidence>
<feature type="transmembrane region" description="Helical" evidence="12">
    <location>
        <begin position="126"/>
        <end position="145"/>
    </location>
</feature>
<dbReference type="GO" id="GO:0006814">
    <property type="term" value="P:sodium ion transport"/>
    <property type="evidence" value="ECO:0007669"/>
    <property type="project" value="UniProtKB-KW"/>
</dbReference>
<keyword evidence="4" id="KW-1003">Cell membrane</keyword>
<dbReference type="Proteomes" id="UP000094527">
    <property type="component" value="Unassembled WGS sequence"/>
</dbReference>
<keyword evidence="7" id="KW-0915">Sodium</keyword>
<protein>
    <submittedName>
        <fullName evidence="13">Sodium-coupled monocarboxylate transporter 2</fullName>
    </submittedName>
</protein>
<evidence type="ECO:0000256" key="10">
    <source>
        <dbReference type="ARBA" id="ARBA00023201"/>
    </source>
</evidence>
<feature type="transmembrane region" description="Helical" evidence="12">
    <location>
        <begin position="265"/>
        <end position="285"/>
    </location>
</feature>
<keyword evidence="5 12" id="KW-0812">Transmembrane</keyword>
<keyword evidence="6 12" id="KW-1133">Transmembrane helix</keyword>
<feature type="transmembrane region" description="Helical" evidence="12">
    <location>
        <begin position="292"/>
        <end position="312"/>
    </location>
</feature>
<keyword evidence="9 12" id="KW-0472">Membrane</keyword>
<evidence type="ECO:0000256" key="11">
    <source>
        <dbReference type="SAM" id="MobiDB-lite"/>
    </source>
</evidence>
<feature type="region of interest" description="Disordered" evidence="11">
    <location>
        <begin position="987"/>
        <end position="1007"/>
    </location>
</feature>
<organism evidence="13 14">
    <name type="scientific">Orchesella cincta</name>
    <name type="common">Springtail</name>
    <name type="synonym">Podura cincta</name>
    <dbReference type="NCBI Taxonomy" id="48709"/>
    <lineage>
        <taxon>Eukaryota</taxon>
        <taxon>Metazoa</taxon>
        <taxon>Ecdysozoa</taxon>
        <taxon>Arthropoda</taxon>
        <taxon>Hexapoda</taxon>
        <taxon>Collembola</taxon>
        <taxon>Entomobryomorpha</taxon>
        <taxon>Entomobryoidea</taxon>
        <taxon>Orchesellidae</taxon>
        <taxon>Orchesellinae</taxon>
        <taxon>Orchesella</taxon>
    </lineage>
</organism>
<dbReference type="InterPro" id="IPR001734">
    <property type="entry name" value="Na/solute_symporter"/>
</dbReference>
<keyword evidence="8" id="KW-0406">Ion transport</keyword>
<comment type="subcellular location">
    <subcellularLocation>
        <location evidence="1">Cell membrane</location>
        <topology evidence="1">Multi-pass membrane protein</topology>
    </subcellularLocation>
</comment>
<dbReference type="CDD" id="cd22757">
    <property type="entry name" value="OTU_P87_VP80-like"/>
    <property type="match status" value="1"/>
</dbReference>
<evidence type="ECO:0000256" key="3">
    <source>
        <dbReference type="ARBA" id="ARBA00022448"/>
    </source>
</evidence>
<dbReference type="GO" id="GO:0015293">
    <property type="term" value="F:symporter activity"/>
    <property type="evidence" value="ECO:0007669"/>
    <property type="project" value="TreeGrafter"/>
</dbReference>
<dbReference type="InterPro" id="IPR038377">
    <property type="entry name" value="Na/Glc_symporter_sf"/>
</dbReference>
<feature type="region of interest" description="Disordered" evidence="11">
    <location>
        <begin position="930"/>
        <end position="958"/>
    </location>
</feature>
<evidence type="ECO:0000256" key="6">
    <source>
        <dbReference type="ARBA" id="ARBA00022989"/>
    </source>
</evidence>
<dbReference type="PROSITE" id="PS50283">
    <property type="entry name" value="NA_SOLUT_SYMP_3"/>
    <property type="match status" value="1"/>
</dbReference>
<proteinExistence type="inferred from homology"/>
<dbReference type="OrthoDB" id="6132759at2759"/>
<dbReference type="PANTHER" id="PTHR42985">
    <property type="entry name" value="SODIUM-COUPLED MONOCARBOXYLATE TRANSPORTER"/>
    <property type="match status" value="1"/>
</dbReference>
<dbReference type="Gene3D" id="3.90.70.80">
    <property type="match status" value="1"/>
</dbReference>
<keyword evidence="3" id="KW-0813">Transport</keyword>
<dbReference type="EMBL" id="LJIJ01000013">
    <property type="protein sequence ID" value="ODN05896.1"/>
    <property type="molecule type" value="Genomic_DNA"/>
</dbReference>
<keyword evidence="10" id="KW-0739">Sodium transport</keyword>
<feature type="transmembrane region" description="Helical" evidence="12">
    <location>
        <begin position="400"/>
        <end position="421"/>
    </location>
</feature>
<evidence type="ECO:0000256" key="5">
    <source>
        <dbReference type="ARBA" id="ARBA00022692"/>
    </source>
</evidence>
<evidence type="ECO:0000256" key="4">
    <source>
        <dbReference type="ARBA" id="ARBA00022475"/>
    </source>
</evidence>
<evidence type="ECO:0000256" key="1">
    <source>
        <dbReference type="ARBA" id="ARBA00004651"/>
    </source>
</evidence>
<feature type="transmembrane region" description="Helical" evidence="12">
    <location>
        <begin position="318"/>
        <end position="343"/>
    </location>
</feature>
<name>A0A1D2NLT9_ORCCI</name>
<dbReference type="Gene3D" id="1.20.1730.10">
    <property type="entry name" value="Sodium/glucose cotransporter"/>
    <property type="match status" value="1"/>
</dbReference>
<evidence type="ECO:0000256" key="12">
    <source>
        <dbReference type="SAM" id="Phobius"/>
    </source>
</evidence>
<gene>
    <name evidence="13" type="ORF">Ocin01_00784</name>
</gene>
<comment type="caution">
    <text evidence="13">The sequence shown here is derived from an EMBL/GenBank/DDBJ whole genome shotgun (WGS) entry which is preliminary data.</text>
</comment>
<evidence type="ECO:0000256" key="7">
    <source>
        <dbReference type="ARBA" id="ARBA00023053"/>
    </source>
</evidence>
<dbReference type="GO" id="GO:0005886">
    <property type="term" value="C:plasma membrane"/>
    <property type="evidence" value="ECO:0007669"/>
    <property type="project" value="UniProtKB-SubCell"/>
</dbReference>
<sequence length="1302" mass="147591">MAETIFDKDYASLFGWPEYCIFGSVVALSMGIGIFYGFFNKKNVTNEDFLVGGRSMSVFPVTLSLGGLKAVLWSDALQAIIMFGSTLTILFLGTNEVGGFNVVWERAKEGGRTEFWNFDTDPRTRYTFWTGCIGAYFTWLPLFAGTQGQIQRYLAVSSVKKAQQSLLFSLLGLICVQAPSFFLGLVIYAKYHDCDPVSVDAVGSSDQLLPLFVMDTLGNTTGLPGFMNSSVSSALNAIPAIIVEDYVKSYYPNLTEAKLGYLSKLISGVAGLISFALIFVIAGIGSIVPFSALLHGTFLGPTVGIFTLAFFFPFCNSIGSILGAAVSISLTLFLGIGSTINGINGNLPNQKLPLRTNGCYLNESDSNSLWKEINEQVSWKEEEHSGIINFFSVSYIWHPAVAVLGTVIFGLIFSTIVNVFIAPEYPVKEEYMSPLIVKMWKKVLSDEMFHRFIQEDDTNAEYVERHLELSDEEFLIIPNGGSGDCMFKAVSQAVNNGDESQHKEIRKQVVEFVINEKWEKFSESIEVQHINGNNLLQRQWSKNPKQTYKMYMNLAGTLGSSTELTAAGELYHYNFATIQEYCNSTSRTYRVENCILYEHETAFHFFYFTGDYDNGHWEYIKNLSSREIDDGTYKGSHKTLINGEDTSVEEWLGRDTPNRNDAELLKVLTDRTIYARRRSLYPFDLNCFEFDQDRKVKLAGDFFSIANTEYADLFSVLAYECLQNETSASETEIVLLKHRYSYFEDLNYKLVTQPWSHNFTIDAIKYCGYPSKGNIQDLLSAADLYSFSFILFMKLHNAEEDADEDDDEVHECKFTHVDRWGGESDRTLYFFMRLVPSEKDNSETIAKWWLLLPQNRSTTHIAVEDNKSVSKLFKTQKSKHRLRSVGSLSPKVQRSFAHFHGIPETAFQAAERMNSSSPVVLEHRGSLHNARLSGSHIPSKKPSRASTPRPQSACTSRNVLASRERDISTLQPVYEFAEAIVGARPSSRRSYRHHVSDDESLDTSNDEGMKTDDCIKKDFQKLFGSDRKALSLEPSIMAFDTPHLTRNRDKKLFKKQVERKQNVKPATGSDLLKHPEKVRTVVKVTDKKNSGREITYKGTGYIRADDVLTELGSQGLIRLPATPTSAKSSGKSIYSHDEKFSDYRQKHFGKSIPTFPTFTDENFNFVRKEEKPEDVNIDITYEPVGAGAFATDEASEWPREEPQNGFVASEFVSSEKYNQSRVRINKVSPEYAEVSQNYMNKHCKIPENEYKNENDKEESGKSCTSGFRRFFSWFLAKFRRASQRSRQGLRYRYERYKSSTLF</sequence>
<evidence type="ECO:0000313" key="14">
    <source>
        <dbReference type="Proteomes" id="UP000094527"/>
    </source>
</evidence>
<feature type="compositionally biased region" description="Polar residues" evidence="11">
    <location>
        <begin position="944"/>
        <end position="958"/>
    </location>
</feature>
<evidence type="ECO:0000313" key="13">
    <source>
        <dbReference type="EMBL" id="ODN05896.1"/>
    </source>
</evidence>